<dbReference type="PANTHER" id="PTHR38792:SF3">
    <property type="entry name" value="BNR_ASP-BOX REPEAT DOMAIN PROTEIN (AFU_ORTHOLOGUE AFUA_7G06430)-RELATED"/>
    <property type="match status" value="1"/>
</dbReference>
<dbReference type="OrthoDB" id="5958808at2"/>
<evidence type="ECO:0000313" key="2">
    <source>
        <dbReference type="Proteomes" id="UP000287547"/>
    </source>
</evidence>
<name>A0A428XX81_KIBAR</name>
<dbReference type="RefSeq" id="WP_037275828.1">
    <property type="nucleotide sequence ID" value="NZ_QHKI01000125.1"/>
</dbReference>
<reference evidence="1 2" key="1">
    <citation type="submission" date="2018-05" db="EMBL/GenBank/DDBJ databases">
        <title>Evolution of GPA BGCs.</title>
        <authorList>
            <person name="Waglechner N."/>
            <person name="Wright G.D."/>
        </authorList>
    </citation>
    <scope>NUCLEOTIDE SEQUENCE [LARGE SCALE GENOMIC DNA]</scope>
    <source>
        <strain evidence="1 2">A82846</strain>
    </source>
</reference>
<gene>
    <name evidence="1" type="ORF">DMH04_55100</name>
</gene>
<dbReference type="Gene3D" id="2.120.10.10">
    <property type="match status" value="1"/>
</dbReference>
<dbReference type="CDD" id="cd15482">
    <property type="entry name" value="Sialidase_non-viral"/>
    <property type="match status" value="2"/>
</dbReference>
<dbReference type="PANTHER" id="PTHR38792">
    <property type="entry name" value="BNR/ASP-BOX REPEAT DOMAIN PROTEIN (AFU_ORTHOLOGUE AFUA_7G06430)-RELATED"/>
    <property type="match status" value="1"/>
</dbReference>
<protein>
    <submittedName>
        <fullName evidence="1">Exo-alpha-sialidase</fullName>
    </submittedName>
</protein>
<comment type="caution">
    <text evidence="1">The sequence shown here is derived from an EMBL/GenBank/DDBJ whole genome shotgun (WGS) entry which is preliminary data.</text>
</comment>
<organism evidence="1 2">
    <name type="scientific">Kibdelosporangium aridum</name>
    <dbReference type="NCBI Taxonomy" id="2030"/>
    <lineage>
        <taxon>Bacteria</taxon>
        <taxon>Bacillati</taxon>
        <taxon>Actinomycetota</taxon>
        <taxon>Actinomycetes</taxon>
        <taxon>Pseudonocardiales</taxon>
        <taxon>Pseudonocardiaceae</taxon>
        <taxon>Kibdelosporangium</taxon>
    </lineage>
</organism>
<dbReference type="Proteomes" id="UP000287547">
    <property type="component" value="Unassembled WGS sequence"/>
</dbReference>
<proteinExistence type="predicted"/>
<dbReference type="SUPFAM" id="SSF50939">
    <property type="entry name" value="Sialidases"/>
    <property type="match status" value="1"/>
</dbReference>
<dbReference type="EMBL" id="QHKI01000125">
    <property type="protein sequence ID" value="RSM59935.1"/>
    <property type="molecule type" value="Genomic_DNA"/>
</dbReference>
<dbReference type="AlphaFoldDB" id="A0A428XX81"/>
<evidence type="ECO:0000313" key="1">
    <source>
        <dbReference type="EMBL" id="RSM59935.1"/>
    </source>
</evidence>
<dbReference type="InterPro" id="IPR036278">
    <property type="entry name" value="Sialidase_sf"/>
</dbReference>
<sequence>MLTTGVVAVLIATLVSAPAPERRVLYDAESSYPRVIRLEHSGPANGTILTSITTNFDTQGAGVISASTDGGETFRQIAAIEDPASAHSAGICCSSLYELPSAVGAMPAGTVLWAVTVGYQATEGQRRTRQRLWASSDVGQTWRHVSDIAVSPNQYNTWEPSLSVAADGTLVAFYSDETDKTHHDQKLVQVRSADGITWTDYQETVVNTDWYVRPGMINTIRLPDGSYFMTYEVCNNDPVHPCSAYFRRSSDGWDFGDPYDLGTVIRTAAGKYGRHTPTVAWGAGPGSSGTVLVITQMLVEQDGRLAPGNGKTILANDHVGAGPWYEIPAPIPVEGVNNEECRNYSPYLLPSPDGTAVLEVTTDYDGPICKTYYATGPLTPLARR</sequence>
<accession>A0A428XX81</accession>